<name>A0AAV9K191_9SOLN</name>
<protein>
    <submittedName>
        <fullName evidence="1">Uncharacterized protein</fullName>
    </submittedName>
</protein>
<evidence type="ECO:0000313" key="2">
    <source>
        <dbReference type="Proteomes" id="UP001311915"/>
    </source>
</evidence>
<dbReference type="Proteomes" id="UP001311915">
    <property type="component" value="Unassembled WGS sequence"/>
</dbReference>
<accession>A0AAV9K191</accession>
<dbReference type="EMBL" id="JAWPEI010000032">
    <property type="protein sequence ID" value="KAK4707035.1"/>
    <property type="molecule type" value="Genomic_DNA"/>
</dbReference>
<reference evidence="1 2" key="1">
    <citation type="submission" date="2023-10" db="EMBL/GenBank/DDBJ databases">
        <title>Genome-Wide Identification Analysis in wild type Solanum Pinnatisectum Reveals Some Genes Defensing Phytophthora Infestans.</title>
        <authorList>
            <person name="Sun C."/>
        </authorList>
    </citation>
    <scope>NUCLEOTIDE SEQUENCE [LARGE SCALE GENOMIC DNA]</scope>
    <source>
        <strain evidence="1">LQN</strain>
        <tissue evidence="1">Leaf</tissue>
    </source>
</reference>
<dbReference type="AlphaFoldDB" id="A0AAV9K191"/>
<keyword evidence="2" id="KW-1185">Reference proteome</keyword>
<comment type="caution">
    <text evidence="1">The sequence shown here is derived from an EMBL/GenBank/DDBJ whole genome shotgun (WGS) entry which is preliminary data.</text>
</comment>
<proteinExistence type="predicted"/>
<organism evidence="1 2">
    <name type="scientific">Solanum pinnatisectum</name>
    <name type="common">tansyleaf nightshade</name>
    <dbReference type="NCBI Taxonomy" id="50273"/>
    <lineage>
        <taxon>Eukaryota</taxon>
        <taxon>Viridiplantae</taxon>
        <taxon>Streptophyta</taxon>
        <taxon>Embryophyta</taxon>
        <taxon>Tracheophyta</taxon>
        <taxon>Spermatophyta</taxon>
        <taxon>Magnoliopsida</taxon>
        <taxon>eudicotyledons</taxon>
        <taxon>Gunneridae</taxon>
        <taxon>Pentapetalae</taxon>
        <taxon>asterids</taxon>
        <taxon>lamiids</taxon>
        <taxon>Solanales</taxon>
        <taxon>Solanaceae</taxon>
        <taxon>Solanoideae</taxon>
        <taxon>Solaneae</taxon>
        <taxon>Solanum</taxon>
    </lineage>
</organism>
<gene>
    <name evidence="1" type="ORF">R3W88_033422</name>
</gene>
<evidence type="ECO:0000313" key="1">
    <source>
        <dbReference type="EMBL" id="KAK4707035.1"/>
    </source>
</evidence>
<sequence>MEAWRSNGDVGSMWSKTTSYIRKATNEVEIYKAARTEANLAVTSAKTTTFKRKYIELGEYKGRDTKPQDLDQVKYITNEEGKVLMEETLIKQKWQTYSHRLLNGDEDIDIVWGQLEHSKRYRNFGYCRCFKVEEVKQ</sequence>